<proteinExistence type="predicted"/>
<evidence type="ECO:0000256" key="10">
    <source>
        <dbReference type="ARBA" id="ARBA00022839"/>
    </source>
</evidence>
<feature type="domain" description="Exonuclease" evidence="19">
    <location>
        <begin position="2"/>
        <end position="174"/>
    </location>
</feature>
<evidence type="ECO:0000256" key="17">
    <source>
        <dbReference type="PIRSR" id="PIRSR606309-3"/>
    </source>
</evidence>
<dbReference type="Gene3D" id="3.30.420.10">
    <property type="entry name" value="Ribonuclease H-like superfamily/Ribonuclease H"/>
    <property type="match status" value="1"/>
</dbReference>
<dbReference type="PANTHER" id="PTHR30231:SF41">
    <property type="entry name" value="DNA POLYMERASE III SUBUNIT EPSILON"/>
    <property type="match status" value="1"/>
</dbReference>
<dbReference type="GO" id="GO:0008408">
    <property type="term" value="F:3'-5' exonuclease activity"/>
    <property type="evidence" value="ECO:0007669"/>
    <property type="project" value="TreeGrafter"/>
</dbReference>
<evidence type="ECO:0000313" key="21">
    <source>
        <dbReference type="Proteomes" id="UP000199470"/>
    </source>
</evidence>
<feature type="active site" description="Proton acceptor" evidence="15">
    <location>
        <position position="152"/>
    </location>
</feature>
<keyword evidence="4 18" id="KW-0808">Transferase</keyword>
<evidence type="ECO:0000256" key="7">
    <source>
        <dbReference type="ARBA" id="ARBA00022722"/>
    </source>
</evidence>
<feature type="binding site" evidence="17">
    <location>
        <position position="157"/>
    </location>
    <ligand>
        <name>a divalent metal cation</name>
        <dbReference type="ChEBI" id="CHEBI:60240"/>
        <label>1</label>
        <note>catalytic</note>
    </ligand>
</feature>
<keyword evidence="11 17" id="KW-0460">Magnesium</keyword>
<dbReference type="EC" id="2.7.7.7" evidence="2 18"/>
<keyword evidence="12 18" id="KW-0239">DNA-directed DNA polymerase</keyword>
<feature type="binding site" evidence="16">
    <location>
        <position position="9"/>
    </location>
    <ligand>
        <name>substrate</name>
    </ligand>
</feature>
<dbReference type="STRING" id="758825.SAMN02982985_04971"/>
<keyword evidence="7 18" id="KW-0540">Nuclease</keyword>
<comment type="cofactor">
    <cofactor evidence="1 18">
        <name>Mn(2+)</name>
        <dbReference type="ChEBI" id="CHEBI:29035"/>
    </cofactor>
</comment>
<feature type="binding site" evidence="17">
    <location>
        <position position="7"/>
    </location>
    <ligand>
        <name>a divalent metal cation</name>
        <dbReference type="ChEBI" id="CHEBI:60240"/>
        <label>1</label>
        <note>catalytic</note>
    </ligand>
</feature>
<keyword evidence="10 18" id="KW-0269">Exonuclease</keyword>
<dbReference type="SUPFAM" id="SSF53098">
    <property type="entry name" value="Ribonuclease H-like"/>
    <property type="match status" value="1"/>
</dbReference>
<dbReference type="PANTHER" id="PTHR30231">
    <property type="entry name" value="DNA POLYMERASE III SUBUNIT EPSILON"/>
    <property type="match status" value="1"/>
</dbReference>
<evidence type="ECO:0000256" key="4">
    <source>
        <dbReference type="ARBA" id="ARBA00022679"/>
    </source>
</evidence>
<dbReference type="Pfam" id="PF00929">
    <property type="entry name" value="RNase_T"/>
    <property type="match status" value="1"/>
</dbReference>
<accession>A0A1I4SXS9</accession>
<evidence type="ECO:0000256" key="2">
    <source>
        <dbReference type="ARBA" id="ARBA00012417"/>
    </source>
</evidence>
<name>A0A1I4SXS9_9BURK</name>
<reference evidence="20 21" key="1">
    <citation type="submission" date="2016-10" db="EMBL/GenBank/DDBJ databases">
        <authorList>
            <person name="de Groot N.N."/>
        </authorList>
    </citation>
    <scope>NUCLEOTIDE SEQUENCE [LARGE SCALE GENOMIC DNA]</scope>
    <source>
        <strain evidence="20 21">ATCC 43154</strain>
    </source>
</reference>
<dbReference type="RefSeq" id="WP_093390390.1">
    <property type="nucleotide sequence ID" value="NZ_FOTW01000028.1"/>
</dbReference>
<dbReference type="InterPro" id="IPR036397">
    <property type="entry name" value="RNaseH_sf"/>
</dbReference>
<comment type="catalytic activity">
    <reaction evidence="14 18">
        <text>DNA(n) + a 2'-deoxyribonucleoside 5'-triphosphate = DNA(n+1) + diphosphate</text>
        <dbReference type="Rhea" id="RHEA:22508"/>
        <dbReference type="Rhea" id="RHEA-COMP:17339"/>
        <dbReference type="Rhea" id="RHEA-COMP:17340"/>
        <dbReference type="ChEBI" id="CHEBI:33019"/>
        <dbReference type="ChEBI" id="CHEBI:61560"/>
        <dbReference type="ChEBI" id="CHEBI:173112"/>
        <dbReference type="EC" id="2.7.7.7"/>
    </reaction>
</comment>
<evidence type="ECO:0000259" key="19">
    <source>
        <dbReference type="SMART" id="SM00479"/>
    </source>
</evidence>
<comment type="cofactor">
    <cofactor evidence="17">
        <name>Mg(2+)</name>
        <dbReference type="ChEBI" id="CHEBI:18420"/>
    </cofactor>
    <cofactor evidence="17">
        <name>Mn(2+)</name>
        <dbReference type="ChEBI" id="CHEBI:29035"/>
    </cofactor>
    <text evidence="17">Binds 2 divalent metal cations. Magnesium or manganese.</text>
</comment>
<dbReference type="InterPro" id="IPR012337">
    <property type="entry name" value="RNaseH-like_sf"/>
</dbReference>
<dbReference type="InterPro" id="IPR006054">
    <property type="entry name" value="DnaQ"/>
</dbReference>
<dbReference type="NCBIfam" id="NF004316">
    <property type="entry name" value="PRK05711.1"/>
    <property type="match status" value="1"/>
</dbReference>
<gene>
    <name evidence="18" type="primary">dnaQ</name>
    <name evidence="20" type="ORF">SAMN02982985_04971</name>
</gene>
<keyword evidence="8 17" id="KW-0479">Metal-binding</keyword>
<dbReference type="FunFam" id="3.30.420.10:FF:000012">
    <property type="entry name" value="DNA polymerase III subunit epsilon"/>
    <property type="match status" value="1"/>
</dbReference>
<keyword evidence="6 18" id="KW-0235">DNA replication</keyword>
<evidence type="ECO:0000256" key="13">
    <source>
        <dbReference type="ARBA" id="ARBA00023211"/>
    </source>
</evidence>
<dbReference type="GO" id="GO:0045004">
    <property type="term" value="P:DNA replication proofreading"/>
    <property type="evidence" value="ECO:0007669"/>
    <property type="project" value="TreeGrafter"/>
</dbReference>
<protein>
    <recommendedName>
        <fullName evidence="3 18">DNA polymerase III subunit epsilon</fullName>
        <ecNumber evidence="2 18">2.7.7.7</ecNumber>
    </recommendedName>
</protein>
<comment type="subunit">
    <text evidence="18">DNA polymerase III contains a core (composed of alpha, epsilon and theta chains) that associates with a tau subunit. This core dimerizes to form the POLIII' complex. PolIII' associates with the gamma complex (composed of gamma, delta, delta', psi and chi chains) and with the beta chain to form the complete DNA polymerase III complex.</text>
</comment>
<dbReference type="NCBIfam" id="TIGR00573">
    <property type="entry name" value="dnaq"/>
    <property type="match status" value="1"/>
</dbReference>
<evidence type="ECO:0000256" key="18">
    <source>
        <dbReference type="RuleBase" id="RU364087"/>
    </source>
</evidence>
<feature type="binding site" evidence="17">
    <location>
        <position position="9"/>
    </location>
    <ligand>
        <name>a divalent metal cation</name>
        <dbReference type="ChEBI" id="CHEBI:60240"/>
        <label>1</label>
        <note>catalytic</note>
    </ligand>
</feature>
<evidence type="ECO:0000256" key="16">
    <source>
        <dbReference type="PIRSR" id="PIRSR606309-2"/>
    </source>
</evidence>
<evidence type="ECO:0000256" key="3">
    <source>
        <dbReference type="ARBA" id="ARBA00020352"/>
    </source>
</evidence>
<dbReference type="GO" id="GO:0046872">
    <property type="term" value="F:metal ion binding"/>
    <property type="evidence" value="ECO:0007669"/>
    <property type="project" value="UniProtKB-KW"/>
</dbReference>
<keyword evidence="21" id="KW-1185">Reference proteome</keyword>
<keyword evidence="9 18" id="KW-0378">Hydrolase</keyword>
<evidence type="ECO:0000256" key="15">
    <source>
        <dbReference type="PIRSR" id="PIRSR606309-1"/>
    </source>
</evidence>
<organism evidence="20 21">
    <name type="scientific">Rugamonas rubra</name>
    <dbReference type="NCBI Taxonomy" id="758825"/>
    <lineage>
        <taxon>Bacteria</taxon>
        <taxon>Pseudomonadati</taxon>
        <taxon>Pseudomonadota</taxon>
        <taxon>Betaproteobacteria</taxon>
        <taxon>Burkholderiales</taxon>
        <taxon>Oxalobacteraceae</taxon>
        <taxon>Telluria group</taxon>
        <taxon>Rugamonas</taxon>
    </lineage>
</organism>
<dbReference type="OrthoDB" id="9804290at2"/>
<evidence type="ECO:0000256" key="14">
    <source>
        <dbReference type="ARBA" id="ARBA00049244"/>
    </source>
</evidence>
<evidence type="ECO:0000256" key="9">
    <source>
        <dbReference type="ARBA" id="ARBA00022801"/>
    </source>
</evidence>
<dbReference type="NCBIfam" id="TIGR01406">
    <property type="entry name" value="dnaQ_proteo"/>
    <property type="match status" value="1"/>
</dbReference>
<dbReference type="InterPro" id="IPR013520">
    <property type="entry name" value="Ribonucl_H"/>
</dbReference>
<evidence type="ECO:0000256" key="8">
    <source>
        <dbReference type="ARBA" id="ARBA00022723"/>
    </source>
</evidence>
<keyword evidence="5 18" id="KW-0548">Nucleotidyltransferase</keyword>
<dbReference type="AlphaFoldDB" id="A0A1I4SXS9"/>
<dbReference type="GO" id="GO:0003677">
    <property type="term" value="F:DNA binding"/>
    <property type="evidence" value="ECO:0007669"/>
    <property type="project" value="InterPro"/>
</dbReference>
<dbReference type="Proteomes" id="UP000199470">
    <property type="component" value="Unassembled WGS sequence"/>
</dbReference>
<evidence type="ECO:0000256" key="11">
    <source>
        <dbReference type="ARBA" id="ARBA00022842"/>
    </source>
</evidence>
<dbReference type="EMBL" id="FOTW01000028">
    <property type="protein sequence ID" value="SFM69231.1"/>
    <property type="molecule type" value="Genomic_DNA"/>
</dbReference>
<dbReference type="InterPro" id="IPR006309">
    <property type="entry name" value="DnaQ_proteo"/>
</dbReference>
<dbReference type="CDD" id="cd06131">
    <property type="entry name" value="DNA_pol_III_epsilon_Ecoli_like"/>
    <property type="match status" value="1"/>
</dbReference>
<evidence type="ECO:0000256" key="1">
    <source>
        <dbReference type="ARBA" id="ARBA00001936"/>
    </source>
</evidence>
<keyword evidence="13 17" id="KW-0464">Manganese</keyword>
<evidence type="ECO:0000256" key="12">
    <source>
        <dbReference type="ARBA" id="ARBA00022932"/>
    </source>
</evidence>
<feature type="binding site" evidence="16">
    <location>
        <position position="157"/>
    </location>
    <ligand>
        <name>substrate</name>
    </ligand>
</feature>
<evidence type="ECO:0000313" key="20">
    <source>
        <dbReference type="EMBL" id="SFM69231.1"/>
    </source>
</evidence>
<feature type="binding site" evidence="16">
    <location>
        <position position="7"/>
    </location>
    <ligand>
        <name>substrate</name>
    </ligand>
</feature>
<evidence type="ECO:0000256" key="5">
    <source>
        <dbReference type="ARBA" id="ARBA00022695"/>
    </source>
</evidence>
<feature type="binding site" evidence="16">
    <location>
        <position position="57"/>
    </location>
    <ligand>
        <name>substrate</name>
    </ligand>
</feature>
<sequence>MRQIVLDTETTGINPKLGNRILEIGCVELKNRMLTGNNFHAYINPERDSEEGALNVHGLTTEFLRDKPKFHEIVEQLRTYIAGAEVIIHNAPFDLGFLNHEFKRLNLPSFSEHIGGVIDTLVQAKELHPGKRNSLDALCDRYGVSNSHRKLHGALLDAELLADVYLSMTRGQNSLGMDVEEEVDAGGALLEPIPLADIIFQPADADELAAHEATLSGLDKAVKGSCIWRATLAPQG</sequence>
<dbReference type="GO" id="GO:0003887">
    <property type="term" value="F:DNA-directed DNA polymerase activity"/>
    <property type="evidence" value="ECO:0007669"/>
    <property type="project" value="UniProtKB-KW"/>
</dbReference>
<evidence type="ECO:0000256" key="6">
    <source>
        <dbReference type="ARBA" id="ARBA00022705"/>
    </source>
</evidence>
<dbReference type="SMART" id="SM00479">
    <property type="entry name" value="EXOIII"/>
    <property type="match status" value="1"/>
</dbReference>
<dbReference type="GO" id="GO:0005829">
    <property type="term" value="C:cytosol"/>
    <property type="evidence" value="ECO:0007669"/>
    <property type="project" value="TreeGrafter"/>
</dbReference>
<comment type="function">
    <text evidence="18">DNA polymerase III is a complex, multichain enzyme responsible for most of the replicative synthesis in bacteria. The epsilon subunit contain the editing function and is a proofreading 3'-5' exonuclease.</text>
</comment>